<gene>
    <name evidence="1" type="ORF">ACFPZI_19260</name>
</gene>
<protein>
    <submittedName>
        <fullName evidence="1">Uncharacterized protein</fullName>
    </submittedName>
</protein>
<reference evidence="2" key="1">
    <citation type="journal article" date="2019" name="Int. J. Syst. Evol. Microbiol.">
        <title>The Global Catalogue of Microorganisms (GCM) 10K type strain sequencing project: providing services to taxonomists for standard genome sequencing and annotation.</title>
        <authorList>
            <consortium name="The Broad Institute Genomics Platform"/>
            <consortium name="The Broad Institute Genome Sequencing Center for Infectious Disease"/>
            <person name="Wu L."/>
            <person name="Ma J."/>
        </authorList>
    </citation>
    <scope>NUCLEOTIDE SEQUENCE [LARGE SCALE GENOMIC DNA]</scope>
    <source>
        <strain evidence="2">JCM 10411</strain>
    </source>
</reference>
<name>A0ABW1DZY1_9ACTN</name>
<dbReference type="RefSeq" id="WP_381364516.1">
    <property type="nucleotide sequence ID" value="NZ_JBHSOA010000042.1"/>
</dbReference>
<sequence>MPVVHLEDPNHTPPPAGYQSPFYKAARETEMRAAHAHFQARLDAEIAAGRWTPPEAATVDA</sequence>
<accession>A0ABW1DZY1</accession>
<keyword evidence="2" id="KW-1185">Reference proteome</keyword>
<evidence type="ECO:0000313" key="2">
    <source>
        <dbReference type="Proteomes" id="UP001596180"/>
    </source>
</evidence>
<proteinExistence type="predicted"/>
<dbReference type="Proteomes" id="UP001596180">
    <property type="component" value="Unassembled WGS sequence"/>
</dbReference>
<evidence type="ECO:0000313" key="1">
    <source>
        <dbReference type="EMBL" id="MFC5853864.1"/>
    </source>
</evidence>
<dbReference type="EMBL" id="JBHSOA010000042">
    <property type="protein sequence ID" value="MFC5853864.1"/>
    <property type="molecule type" value="Genomic_DNA"/>
</dbReference>
<organism evidence="1 2">
    <name type="scientific">Streptomyces chlorus</name>
    <dbReference type="NCBI Taxonomy" id="887452"/>
    <lineage>
        <taxon>Bacteria</taxon>
        <taxon>Bacillati</taxon>
        <taxon>Actinomycetota</taxon>
        <taxon>Actinomycetes</taxon>
        <taxon>Kitasatosporales</taxon>
        <taxon>Streptomycetaceae</taxon>
        <taxon>Streptomyces</taxon>
    </lineage>
</organism>
<comment type="caution">
    <text evidence="1">The sequence shown here is derived from an EMBL/GenBank/DDBJ whole genome shotgun (WGS) entry which is preliminary data.</text>
</comment>